<dbReference type="InterPro" id="IPR011990">
    <property type="entry name" value="TPR-like_helical_dom_sf"/>
</dbReference>
<dbReference type="Proteomes" id="UP001289374">
    <property type="component" value="Unassembled WGS sequence"/>
</dbReference>
<evidence type="ECO:0000256" key="3">
    <source>
        <dbReference type="PROSITE-ProRule" id="PRU00708"/>
    </source>
</evidence>
<reference evidence="4" key="2">
    <citation type="journal article" date="2024" name="Plant">
        <title>Genomic evolution and insights into agronomic trait innovations of Sesamum species.</title>
        <authorList>
            <person name="Miao H."/>
            <person name="Wang L."/>
            <person name="Qu L."/>
            <person name="Liu H."/>
            <person name="Sun Y."/>
            <person name="Le M."/>
            <person name="Wang Q."/>
            <person name="Wei S."/>
            <person name="Zheng Y."/>
            <person name="Lin W."/>
            <person name="Duan Y."/>
            <person name="Cao H."/>
            <person name="Xiong S."/>
            <person name="Wang X."/>
            <person name="Wei L."/>
            <person name="Li C."/>
            <person name="Ma Q."/>
            <person name="Ju M."/>
            <person name="Zhao R."/>
            <person name="Li G."/>
            <person name="Mu C."/>
            <person name="Tian Q."/>
            <person name="Mei H."/>
            <person name="Zhang T."/>
            <person name="Gao T."/>
            <person name="Zhang H."/>
        </authorList>
    </citation>
    <scope>NUCLEOTIDE SEQUENCE</scope>
    <source>
        <strain evidence="4">K16</strain>
    </source>
</reference>
<dbReference type="PROSITE" id="PS51375">
    <property type="entry name" value="PPR"/>
    <property type="match status" value="4"/>
</dbReference>
<name>A0AAE2BQJ0_9LAMI</name>
<dbReference type="Pfam" id="PF12854">
    <property type="entry name" value="PPR_1"/>
    <property type="match status" value="1"/>
</dbReference>
<gene>
    <name evidence="4" type="ORF">Sango_1877700</name>
</gene>
<organism evidence="4 5">
    <name type="scientific">Sesamum angolense</name>
    <dbReference type="NCBI Taxonomy" id="2727404"/>
    <lineage>
        <taxon>Eukaryota</taxon>
        <taxon>Viridiplantae</taxon>
        <taxon>Streptophyta</taxon>
        <taxon>Embryophyta</taxon>
        <taxon>Tracheophyta</taxon>
        <taxon>Spermatophyta</taxon>
        <taxon>Magnoliopsida</taxon>
        <taxon>eudicotyledons</taxon>
        <taxon>Gunneridae</taxon>
        <taxon>Pentapetalae</taxon>
        <taxon>asterids</taxon>
        <taxon>lamiids</taxon>
        <taxon>Lamiales</taxon>
        <taxon>Pedaliaceae</taxon>
        <taxon>Sesamum</taxon>
    </lineage>
</organism>
<feature type="repeat" description="PPR" evidence="3">
    <location>
        <begin position="115"/>
        <end position="149"/>
    </location>
</feature>
<evidence type="ECO:0000313" key="4">
    <source>
        <dbReference type="EMBL" id="KAK4394069.1"/>
    </source>
</evidence>
<feature type="repeat" description="PPR" evidence="3">
    <location>
        <begin position="44"/>
        <end position="78"/>
    </location>
</feature>
<keyword evidence="5" id="KW-1185">Reference proteome</keyword>
<dbReference type="EMBL" id="JACGWL010000010">
    <property type="protein sequence ID" value="KAK4394069.1"/>
    <property type="molecule type" value="Genomic_DNA"/>
</dbReference>
<reference evidence="4" key="1">
    <citation type="submission" date="2020-06" db="EMBL/GenBank/DDBJ databases">
        <authorList>
            <person name="Li T."/>
            <person name="Hu X."/>
            <person name="Zhang T."/>
            <person name="Song X."/>
            <person name="Zhang H."/>
            <person name="Dai N."/>
            <person name="Sheng W."/>
            <person name="Hou X."/>
            <person name="Wei L."/>
        </authorList>
    </citation>
    <scope>NUCLEOTIDE SEQUENCE</scope>
    <source>
        <strain evidence="4">K16</strain>
        <tissue evidence="4">Leaf</tissue>
    </source>
</reference>
<sequence length="345" mass="38555">MMQRNISPDVVTCNALIDGYYLVGQIDKARKLLDSMTSRDLKPCIIGYIRLINGYCNQGRVEEAWRLFLEVPHKGLDYDVVIYNTMLQGLFRAGRCVDGWVEAFQRYASSTTIHDLVTYNTLLNGLCMNKQIAEAFSFLHIMEEKGVNPNIITYGILIHGLCKDGKLEIARNIFNDLPSKGLQPSIHIKSCRTLLVRIFAFLLELNQIVDWGASLSGIRADFFGFGKDTVLSQWNGDDVAKSGPLGLGFLLGPGPRGKMLESFGPGPNLLISKWLSLPRALVFSLPLPHVSETITIVFLVPFPRCLIVYISTLSSLDRRTEHEGDYVWCSAVFVIETWVACLSGD</sequence>
<evidence type="ECO:0008006" key="6">
    <source>
        <dbReference type="Google" id="ProtNLM"/>
    </source>
</evidence>
<dbReference type="AlphaFoldDB" id="A0AAE2BQJ0"/>
<dbReference type="NCBIfam" id="TIGR00756">
    <property type="entry name" value="PPR"/>
    <property type="match status" value="4"/>
</dbReference>
<comment type="similarity">
    <text evidence="1">Belongs to the PPR family. P subfamily.</text>
</comment>
<dbReference type="InterPro" id="IPR002885">
    <property type="entry name" value="PPR_rpt"/>
</dbReference>
<proteinExistence type="inferred from homology"/>
<dbReference type="Pfam" id="PF13041">
    <property type="entry name" value="PPR_2"/>
    <property type="match status" value="2"/>
</dbReference>
<evidence type="ECO:0000256" key="2">
    <source>
        <dbReference type="ARBA" id="ARBA00022737"/>
    </source>
</evidence>
<feature type="repeat" description="PPR" evidence="3">
    <location>
        <begin position="150"/>
        <end position="184"/>
    </location>
</feature>
<keyword evidence="2" id="KW-0677">Repeat</keyword>
<dbReference type="PANTHER" id="PTHR47941">
    <property type="entry name" value="PENTATRICOPEPTIDE REPEAT-CONTAINING PROTEIN 3, MITOCHONDRIAL"/>
    <property type="match status" value="1"/>
</dbReference>
<protein>
    <recommendedName>
        <fullName evidence="6">Pentatricopeptide repeat-containing protein</fullName>
    </recommendedName>
</protein>
<feature type="repeat" description="PPR" evidence="3">
    <location>
        <begin position="9"/>
        <end position="43"/>
    </location>
</feature>
<dbReference type="Gene3D" id="1.25.40.10">
    <property type="entry name" value="Tetratricopeptide repeat domain"/>
    <property type="match status" value="2"/>
</dbReference>
<accession>A0AAE2BQJ0</accession>
<evidence type="ECO:0000313" key="5">
    <source>
        <dbReference type="Proteomes" id="UP001289374"/>
    </source>
</evidence>
<evidence type="ECO:0000256" key="1">
    <source>
        <dbReference type="ARBA" id="ARBA00007626"/>
    </source>
</evidence>
<comment type="caution">
    <text evidence="4">The sequence shown here is derived from an EMBL/GenBank/DDBJ whole genome shotgun (WGS) entry which is preliminary data.</text>
</comment>